<comment type="caution">
    <text evidence="2">The sequence shown here is derived from an EMBL/GenBank/DDBJ whole genome shotgun (WGS) entry which is preliminary data.</text>
</comment>
<proteinExistence type="predicted"/>
<feature type="compositionally biased region" description="Low complexity" evidence="1">
    <location>
        <begin position="8"/>
        <end position="18"/>
    </location>
</feature>
<accession>A0ABR0THV0</accession>
<dbReference type="EMBL" id="JASGXD010000008">
    <property type="protein sequence ID" value="KAK6004008.1"/>
    <property type="molecule type" value="Genomic_DNA"/>
</dbReference>
<dbReference type="InterPro" id="IPR046591">
    <property type="entry name" value="DUF6649"/>
</dbReference>
<feature type="region of interest" description="Disordered" evidence="1">
    <location>
        <begin position="187"/>
        <end position="236"/>
    </location>
</feature>
<organism evidence="2 3">
    <name type="scientific">Aureobasidium pullulans</name>
    <name type="common">Black yeast</name>
    <name type="synonym">Pullularia pullulans</name>
    <dbReference type="NCBI Taxonomy" id="5580"/>
    <lineage>
        <taxon>Eukaryota</taxon>
        <taxon>Fungi</taxon>
        <taxon>Dikarya</taxon>
        <taxon>Ascomycota</taxon>
        <taxon>Pezizomycotina</taxon>
        <taxon>Dothideomycetes</taxon>
        <taxon>Dothideomycetidae</taxon>
        <taxon>Dothideales</taxon>
        <taxon>Saccotheciaceae</taxon>
        <taxon>Aureobasidium</taxon>
    </lineage>
</organism>
<evidence type="ECO:0000313" key="2">
    <source>
        <dbReference type="EMBL" id="KAK6004008.1"/>
    </source>
</evidence>
<name>A0ABR0THV0_AURPU</name>
<evidence type="ECO:0000256" key="1">
    <source>
        <dbReference type="SAM" id="MobiDB-lite"/>
    </source>
</evidence>
<gene>
    <name evidence="2" type="ORF">QM012_008858</name>
</gene>
<protein>
    <submittedName>
        <fullName evidence="2">Uncharacterized protein</fullName>
    </submittedName>
</protein>
<feature type="compositionally biased region" description="Acidic residues" evidence="1">
    <location>
        <begin position="218"/>
        <end position="236"/>
    </location>
</feature>
<evidence type="ECO:0000313" key="3">
    <source>
        <dbReference type="Proteomes" id="UP001341245"/>
    </source>
</evidence>
<dbReference type="Proteomes" id="UP001341245">
    <property type="component" value="Unassembled WGS sequence"/>
</dbReference>
<sequence>MDRHRDTATAPATATASTRGLKRTADDSFDDDNRFAKRFNLLNLGISHSSLTAHLPSADSASSCAANNNDKLYIPVSARPQLQTTLTRPPPTEEHMQLHDTKDRVYIHNLDDELADIESDEEKLIFLPDIEKKLNAIPRHILVGERKDSHQELVLYNLPPSLSVPIEQDNVRKAILEARERAKEKVAIVPSLSSSPADGTPPEDQIETAHGYDSPDYGLDEDTNDMEEDEDAMDLS</sequence>
<dbReference type="Pfam" id="PF20354">
    <property type="entry name" value="DUF6649"/>
    <property type="match status" value="2"/>
</dbReference>
<reference evidence="2 3" key="1">
    <citation type="submission" date="2023-11" db="EMBL/GenBank/DDBJ databases">
        <title>Draft genome sequence and annotation of the polyextremotolerant black yeast-like fungus Aureobasidium pullulans NRRL 62042.</title>
        <authorList>
            <person name="Dielentheis-Frenken M.R.E."/>
            <person name="Wibberg D."/>
            <person name="Blank L.M."/>
            <person name="Tiso T."/>
        </authorList>
    </citation>
    <scope>NUCLEOTIDE SEQUENCE [LARGE SCALE GENOMIC DNA]</scope>
    <source>
        <strain evidence="2 3">NRRL 62042</strain>
    </source>
</reference>
<feature type="region of interest" description="Disordered" evidence="1">
    <location>
        <begin position="1"/>
        <end position="27"/>
    </location>
</feature>
<keyword evidence="3" id="KW-1185">Reference proteome</keyword>